<gene>
    <name evidence="1" type="ORF">SAMN05216499_101643</name>
</gene>
<proteinExistence type="predicted"/>
<keyword evidence="2" id="KW-1185">Reference proteome</keyword>
<protein>
    <recommendedName>
        <fullName evidence="3">Tetratricopeptide repeat protein</fullName>
    </recommendedName>
</protein>
<organism evidence="1 2">
    <name type="scientific">Actinacidiphila paucisporea</name>
    <dbReference type="NCBI Taxonomy" id="310782"/>
    <lineage>
        <taxon>Bacteria</taxon>
        <taxon>Bacillati</taxon>
        <taxon>Actinomycetota</taxon>
        <taxon>Actinomycetes</taxon>
        <taxon>Kitasatosporales</taxon>
        <taxon>Streptomycetaceae</taxon>
        <taxon>Actinacidiphila</taxon>
    </lineage>
</organism>
<dbReference type="STRING" id="310782.SAMN05216499_101643"/>
<dbReference type="PANTHER" id="PTHR10098">
    <property type="entry name" value="RAPSYN-RELATED"/>
    <property type="match status" value="1"/>
</dbReference>
<dbReference type="PANTHER" id="PTHR10098:SF108">
    <property type="entry name" value="TETRATRICOPEPTIDE REPEAT PROTEIN 28"/>
    <property type="match status" value="1"/>
</dbReference>
<dbReference type="InterPro" id="IPR019734">
    <property type="entry name" value="TPR_rpt"/>
</dbReference>
<dbReference type="InterPro" id="IPR011990">
    <property type="entry name" value="TPR-like_helical_dom_sf"/>
</dbReference>
<name>A0A1M6VC95_9ACTN</name>
<accession>A0A1M6VC95</accession>
<reference evidence="1 2" key="1">
    <citation type="submission" date="2016-11" db="EMBL/GenBank/DDBJ databases">
        <authorList>
            <person name="Jaros S."/>
            <person name="Januszkiewicz K."/>
            <person name="Wedrychowicz H."/>
        </authorList>
    </citation>
    <scope>NUCLEOTIDE SEQUENCE [LARGE SCALE GENOMIC DNA]</scope>
    <source>
        <strain evidence="1 2">CGMCC 4.2025</strain>
    </source>
</reference>
<evidence type="ECO:0008006" key="3">
    <source>
        <dbReference type="Google" id="ProtNLM"/>
    </source>
</evidence>
<dbReference type="AlphaFoldDB" id="A0A1M6VC95"/>
<dbReference type="Proteomes" id="UP000184111">
    <property type="component" value="Unassembled WGS sequence"/>
</dbReference>
<dbReference type="OrthoDB" id="581105at2"/>
<evidence type="ECO:0000313" key="2">
    <source>
        <dbReference type="Proteomes" id="UP000184111"/>
    </source>
</evidence>
<evidence type="ECO:0000313" key="1">
    <source>
        <dbReference type="EMBL" id="SHK79080.1"/>
    </source>
</evidence>
<dbReference type="EMBL" id="FRBI01000001">
    <property type="protein sequence ID" value="SHK79080.1"/>
    <property type="molecule type" value="Genomic_DNA"/>
</dbReference>
<dbReference type="Gene3D" id="1.25.40.10">
    <property type="entry name" value="Tetratricopeptide repeat domain"/>
    <property type="match status" value="1"/>
</dbReference>
<dbReference type="SMART" id="SM00028">
    <property type="entry name" value="TPR"/>
    <property type="match status" value="5"/>
</dbReference>
<dbReference type="RefSeq" id="WP_079189426.1">
    <property type="nucleotide sequence ID" value="NZ_FRBI01000001.1"/>
</dbReference>
<dbReference type="SUPFAM" id="SSF48452">
    <property type="entry name" value="TPR-like"/>
    <property type="match status" value="2"/>
</dbReference>
<sequence>MPEPDSALRRRLDHFLHTAEAAMVWLAPAEQRLTSGGTDSPPRTFADYDAAADWAEREQHTFGPLVREAAAGGLDRLAWQVADVAWHASPPTAANAEWLDVGHIGLAAAEREDDTDARIRLLISLGTAYREANQLGDSLRHLAQALALCRDSGNAAEEAKALNLTGLVHLRARRLDSATACFGSALTTFRALGDERRIASALSNIASTRLSAGPAADARDAVEAALAAHRALGNRRGEGNALRIAAAVHIECGEPEAARLAVREALAIAADLRDRTLEAYWLITLGDVHRVTAAYGDALIAYQRSAALHRRLGDRHREALAWRGTGLTYEALDRLAEAAAFHRRAAAAHTDLGDPWENAVDLTHLATALHPRDPELARTHWTQALACLTPFTDPRADALRARIEHHLTETR</sequence>